<comment type="catalytic activity">
    <reaction evidence="12 13">
        <text>L-serine = pyruvate + NH4(+)</text>
        <dbReference type="Rhea" id="RHEA:19169"/>
        <dbReference type="ChEBI" id="CHEBI:15361"/>
        <dbReference type="ChEBI" id="CHEBI:28938"/>
        <dbReference type="ChEBI" id="CHEBI:33384"/>
        <dbReference type="EC" id="4.3.1.17"/>
    </reaction>
</comment>
<evidence type="ECO:0000256" key="9">
    <source>
        <dbReference type="ARBA" id="ARBA00023004"/>
    </source>
</evidence>
<comment type="similarity">
    <text evidence="3 13">Belongs to the iron-sulfur dependent L-serine dehydratase family.</text>
</comment>
<evidence type="ECO:0000256" key="13">
    <source>
        <dbReference type="RuleBase" id="RU366059"/>
    </source>
</evidence>
<dbReference type="InterPro" id="IPR005130">
    <property type="entry name" value="Ser_deHydtase-like_asu"/>
</dbReference>
<dbReference type="EMBL" id="BMQQ01000052">
    <property type="protein sequence ID" value="GGT65554.1"/>
    <property type="molecule type" value="Genomic_DNA"/>
</dbReference>
<keyword evidence="9 13" id="KW-0408">Iron</keyword>
<dbReference type="Pfam" id="PF03313">
    <property type="entry name" value="SDH_alpha"/>
    <property type="match status" value="1"/>
</dbReference>
<evidence type="ECO:0000256" key="10">
    <source>
        <dbReference type="ARBA" id="ARBA00023014"/>
    </source>
</evidence>
<dbReference type="RefSeq" id="WP_019889625.1">
    <property type="nucleotide sequence ID" value="NZ_BMQQ01000052.1"/>
</dbReference>
<name>A0A918HI98_9ACTN</name>
<dbReference type="GO" id="GO:0003941">
    <property type="term" value="F:L-serine ammonia-lyase activity"/>
    <property type="evidence" value="ECO:0007669"/>
    <property type="project" value="UniProtKB-UniRule"/>
</dbReference>
<comment type="pathway">
    <text evidence="2">Carbohydrate biosynthesis; gluconeogenesis.</text>
</comment>
<dbReference type="GO" id="GO:0046872">
    <property type="term" value="F:metal ion binding"/>
    <property type="evidence" value="ECO:0007669"/>
    <property type="project" value="UniProtKB-KW"/>
</dbReference>
<keyword evidence="10 13" id="KW-0411">Iron-sulfur</keyword>
<sequence length="455" mass="48623">MAISVFDLFSIGIGPSSSHTVGPMRAARMFARRLKNEGLLAHTVSIRAELYGSLGATGHGHGTPKAVLLGLEGNSPRTVDVETADEQVERIKTEKRINVLGMHEIGFDFDEDLILHRRKALPYHANGMTIFAYDAEGALILEKTYYSVGGGFVVDEDAVGEDRIKLDDTVLKYPFRTGDELLRMAKESGLSISAMMLENEKAWRTEEEIREGLLEIWQVMQACVSRGMSREGILPGGLKVRRRAATLARKLRSEGDPAAHAMEWITLYAMAVNEENAAGGRVVTAPTNGAAGIIPAVLHYYMNFVPGADEDGVVRFLLAAGAVGLLFKENASISGAEVGCQGEVGSACSMAAGALAEVLGGSPEQVENAAEIGMEHNLGLTCDPVGGLVQIPCIERNGMASVKAVTAAKMSMRGDGSHLVSLDKVIKTMKETGADMSVKYKETARGGLAVNIIEC</sequence>
<evidence type="ECO:0000259" key="14">
    <source>
        <dbReference type="Pfam" id="PF03313"/>
    </source>
</evidence>
<evidence type="ECO:0000256" key="2">
    <source>
        <dbReference type="ARBA" id="ARBA00004742"/>
    </source>
</evidence>
<keyword evidence="11 13" id="KW-0456">Lyase</keyword>
<evidence type="ECO:0000256" key="3">
    <source>
        <dbReference type="ARBA" id="ARBA00008636"/>
    </source>
</evidence>
<reference evidence="16" key="2">
    <citation type="submission" date="2020-09" db="EMBL/GenBank/DDBJ databases">
        <authorList>
            <person name="Sun Q."/>
            <person name="Ohkuma M."/>
        </authorList>
    </citation>
    <scope>NUCLEOTIDE SEQUENCE</scope>
    <source>
        <strain evidence="16">JCM 3172</strain>
    </source>
</reference>
<dbReference type="PANTHER" id="PTHR30182:SF1">
    <property type="entry name" value="L-SERINE DEHYDRATASE 1"/>
    <property type="match status" value="1"/>
</dbReference>
<dbReference type="GO" id="GO:0006094">
    <property type="term" value="P:gluconeogenesis"/>
    <property type="evidence" value="ECO:0007669"/>
    <property type="project" value="UniProtKB-KW"/>
</dbReference>
<feature type="domain" description="Serine dehydratase-like alpha subunit" evidence="14">
    <location>
        <begin position="187"/>
        <end position="449"/>
    </location>
</feature>
<dbReference type="Gene3D" id="3.30.1330.90">
    <property type="entry name" value="D-3-phosphoglycerate dehydrogenase, domain 3"/>
    <property type="match status" value="1"/>
</dbReference>
<evidence type="ECO:0000256" key="1">
    <source>
        <dbReference type="ARBA" id="ARBA00001966"/>
    </source>
</evidence>
<evidence type="ECO:0000256" key="5">
    <source>
        <dbReference type="ARBA" id="ARBA00018995"/>
    </source>
</evidence>
<dbReference type="SUPFAM" id="SSF143548">
    <property type="entry name" value="Serine metabolism enzymes domain"/>
    <property type="match status" value="1"/>
</dbReference>
<dbReference type="InterPro" id="IPR004644">
    <property type="entry name" value="Fe-S_L-Ser_mono"/>
</dbReference>
<accession>A0A918HI98</accession>
<evidence type="ECO:0000259" key="15">
    <source>
        <dbReference type="Pfam" id="PF03315"/>
    </source>
</evidence>
<keyword evidence="6 13" id="KW-0312">Gluconeogenesis</keyword>
<evidence type="ECO:0000313" key="17">
    <source>
        <dbReference type="Proteomes" id="UP000619486"/>
    </source>
</evidence>
<keyword evidence="7 13" id="KW-0004">4Fe-4S</keyword>
<evidence type="ECO:0000256" key="4">
    <source>
        <dbReference type="ARBA" id="ARBA00012093"/>
    </source>
</evidence>
<dbReference type="Proteomes" id="UP000619486">
    <property type="component" value="Unassembled WGS sequence"/>
</dbReference>
<dbReference type="Pfam" id="PF03315">
    <property type="entry name" value="SDH_beta"/>
    <property type="match status" value="1"/>
</dbReference>
<proteinExistence type="inferred from homology"/>
<keyword evidence="17" id="KW-1185">Reference proteome</keyword>
<evidence type="ECO:0000256" key="7">
    <source>
        <dbReference type="ARBA" id="ARBA00022485"/>
    </source>
</evidence>
<dbReference type="NCBIfam" id="TIGR00720">
    <property type="entry name" value="sda_mono"/>
    <property type="match status" value="1"/>
</dbReference>
<evidence type="ECO:0000256" key="11">
    <source>
        <dbReference type="ARBA" id="ARBA00023239"/>
    </source>
</evidence>
<dbReference type="GO" id="GO:0051539">
    <property type="term" value="F:4 iron, 4 sulfur cluster binding"/>
    <property type="evidence" value="ECO:0007669"/>
    <property type="project" value="UniProtKB-UniRule"/>
</dbReference>
<keyword evidence="8 13" id="KW-0479">Metal-binding</keyword>
<gene>
    <name evidence="16" type="primary">sdaA</name>
    <name evidence="16" type="ORF">GCM10014713_68080</name>
</gene>
<organism evidence="16 17">
    <name type="scientific">Streptomyces purpureus</name>
    <dbReference type="NCBI Taxonomy" id="1951"/>
    <lineage>
        <taxon>Bacteria</taxon>
        <taxon>Bacillati</taxon>
        <taxon>Actinomycetota</taxon>
        <taxon>Actinomycetes</taxon>
        <taxon>Kitasatosporales</taxon>
        <taxon>Streptomycetaceae</taxon>
        <taxon>Streptomyces</taxon>
    </lineage>
</organism>
<dbReference type="InterPro" id="IPR005131">
    <property type="entry name" value="Ser_deHydtase_bsu"/>
</dbReference>
<dbReference type="InterPro" id="IPR029009">
    <property type="entry name" value="ASB_dom_sf"/>
</dbReference>
<comment type="cofactor">
    <cofactor evidence="1 13">
        <name>[4Fe-4S] cluster</name>
        <dbReference type="ChEBI" id="CHEBI:49883"/>
    </cofactor>
</comment>
<evidence type="ECO:0000313" key="16">
    <source>
        <dbReference type="EMBL" id="GGT65554.1"/>
    </source>
</evidence>
<dbReference type="AlphaFoldDB" id="A0A918HI98"/>
<dbReference type="EC" id="4.3.1.17" evidence="4 13"/>
<dbReference type="PANTHER" id="PTHR30182">
    <property type="entry name" value="L-SERINE DEHYDRATASE"/>
    <property type="match status" value="1"/>
</dbReference>
<dbReference type="FunFam" id="3.30.1330.90:FF:000001">
    <property type="entry name" value="L-serine ammonia-lyase 1"/>
    <property type="match status" value="1"/>
</dbReference>
<evidence type="ECO:0000256" key="6">
    <source>
        <dbReference type="ARBA" id="ARBA00022432"/>
    </source>
</evidence>
<dbReference type="InterPro" id="IPR051318">
    <property type="entry name" value="Fe-S_L-Ser"/>
</dbReference>
<evidence type="ECO:0000256" key="12">
    <source>
        <dbReference type="ARBA" id="ARBA00049406"/>
    </source>
</evidence>
<reference evidence="16" key="1">
    <citation type="journal article" date="2014" name="Int. J. Syst. Evol. Microbiol.">
        <title>Complete genome sequence of Corynebacterium casei LMG S-19264T (=DSM 44701T), isolated from a smear-ripened cheese.</title>
        <authorList>
            <consortium name="US DOE Joint Genome Institute (JGI-PGF)"/>
            <person name="Walter F."/>
            <person name="Albersmeier A."/>
            <person name="Kalinowski J."/>
            <person name="Ruckert C."/>
        </authorList>
    </citation>
    <scope>NUCLEOTIDE SEQUENCE</scope>
    <source>
        <strain evidence="16">JCM 3172</strain>
    </source>
</reference>
<evidence type="ECO:0000256" key="8">
    <source>
        <dbReference type="ARBA" id="ARBA00022723"/>
    </source>
</evidence>
<feature type="domain" description="Serine dehydratase beta chain" evidence="15">
    <location>
        <begin position="4"/>
        <end position="157"/>
    </location>
</feature>
<protein>
    <recommendedName>
        <fullName evidence="5 13">L-serine dehydratase</fullName>
        <ecNumber evidence="4 13">4.3.1.17</ecNumber>
    </recommendedName>
</protein>
<comment type="caution">
    <text evidence="16">The sequence shown here is derived from an EMBL/GenBank/DDBJ whole genome shotgun (WGS) entry which is preliminary data.</text>
</comment>